<gene>
    <name evidence="2" type="ORF">GTQ48_10565</name>
</gene>
<dbReference type="PANTHER" id="PTHR43798">
    <property type="entry name" value="MONOACYLGLYCEROL LIPASE"/>
    <property type="match status" value="1"/>
</dbReference>
<comment type="caution">
    <text evidence="2">The sequence shown here is derived from an EMBL/GenBank/DDBJ whole genome shotgun (WGS) entry which is preliminary data.</text>
</comment>
<dbReference type="Proteomes" id="UP000471381">
    <property type="component" value="Unassembled WGS sequence"/>
</dbReference>
<keyword evidence="2" id="KW-0378">Hydrolase</keyword>
<name>A0A6N9TFQ2_9ALTE</name>
<dbReference type="SUPFAM" id="SSF53474">
    <property type="entry name" value="alpha/beta-Hydrolases"/>
    <property type="match status" value="1"/>
</dbReference>
<dbReference type="InterPro" id="IPR000073">
    <property type="entry name" value="AB_hydrolase_1"/>
</dbReference>
<keyword evidence="3" id="KW-1185">Reference proteome</keyword>
<dbReference type="AlphaFoldDB" id="A0A6N9TFQ2"/>
<proteinExistence type="predicted"/>
<reference evidence="2 3" key="1">
    <citation type="submission" date="2020-01" db="EMBL/GenBank/DDBJ databases">
        <title>Genomes of bacteria type strains.</title>
        <authorList>
            <person name="Chen J."/>
            <person name="Zhu S."/>
            <person name="Yang J."/>
        </authorList>
    </citation>
    <scope>NUCLEOTIDE SEQUENCE [LARGE SCALE GENOMIC DNA]</scope>
    <source>
        <strain evidence="2 3">LMG 24078</strain>
    </source>
</reference>
<sequence>MSAQAPVLFFPGTLCDERIFMPLWRQLSIAQRRFVPLQWATSKDDMIALSQDRILADEKVHLVGYSMGGYIASLIAARNKANIASITLIAYDPAGLSTNEISQRETMVKSLKKGQFKPDNHNYLARFIHPSRLADTNVTDVVTSMAKDLGKSTLLAHTLASTPRENTLKLLEKINAPVTLVGAIDDNIAHIDSLRYAAKSLPNASLYEFENTGHMIPLEQTSQLATIVGKCIGVQK</sequence>
<dbReference type="InterPro" id="IPR029058">
    <property type="entry name" value="AB_hydrolase_fold"/>
</dbReference>
<dbReference type="GO" id="GO:0047372">
    <property type="term" value="F:monoacylglycerol lipase activity"/>
    <property type="evidence" value="ECO:0007669"/>
    <property type="project" value="TreeGrafter"/>
</dbReference>
<evidence type="ECO:0000313" key="3">
    <source>
        <dbReference type="Proteomes" id="UP000471381"/>
    </source>
</evidence>
<evidence type="ECO:0000259" key="1">
    <source>
        <dbReference type="Pfam" id="PF00561"/>
    </source>
</evidence>
<dbReference type="EMBL" id="JAAAWO010000006">
    <property type="protein sequence ID" value="NDW15961.1"/>
    <property type="molecule type" value="Genomic_DNA"/>
</dbReference>
<dbReference type="GO" id="GO:0046464">
    <property type="term" value="P:acylglycerol catabolic process"/>
    <property type="evidence" value="ECO:0007669"/>
    <property type="project" value="TreeGrafter"/>
</dbReference>
<dbReference type="PANTHER" id="PTHR43798:SF5">
    <property type="entry name" value="MONOACYLGLYCEROL LIPASE ABHD6"/>
    <property type="match status" value="1"/>
</dbReference>
<accession>A0A6N9TFQ2</accession>
<dbReference type="InterPro" id="IPR050266">
    <property type="entry name" value="AB_hydrolase_sf"/>
</dbReference>
<dbReference type="RefSeq" id="WP_163106658.1">
    <property type="nucleotide sequence ID" value="NZ_JAAAWO010000006.1"/>
</dbReference>
<dbReference type="Pfam" id="PF00561">
    <property type="entry name" value="Abhydrolase_1"/>
    <property type="match status" value="1"/>
</dbReference>
<protein>
    <submittedName>
        <fullName evidence="2">Alpha/beta fold hydrolase</fullName>
    </submittedName>
</protein>
<feature type="domain" description="AB hydrolase-1" evidence="1">
    <location>
        <begin position="54"/>
        <end position="219"/>
    </location>
</feature>
<organism evidence="2 3">
    <name type="scientific">Alteromonas genovensis</name>
    <dbReference type="NCBI Taxonomy" id="471225"/>
    <lineage>
        <taxon>Bacteria</taxon>
        <taxon>Pseudomonadati</taxon>
        <taxon>Pseudomonadota</taxon>
        <taxon>Gammaproteobacteria</taxon>
        <taxon>Alteromonadales</taxon>
        <taxon>Alteromonadaceae</taxon>
        <taxon>Alteromonas/Salinimonas group</taxon>
        <taxon>Alteromonas</taxon>
    </lineage>
</organism>
<dbReference type="GO" id="GO:0016020">
    <property type="term" value="C:membrane"/>
    <property type="evidence" value="ECO:0007669"/>
    <property type="project" value="TreeGrafter"/>
</dbReference>
<evidence type="ECO:0000313" key="2">
    <source>
        <dbReference type="EMBL" id="NDW15961.1"/>
    </source>
</evidence>
<dbReference type="Gene3D" id="3.40.50.1820">
    <property type="entry name" value="alpha/beta hydrolase"/>
    <property type="match status" value="1"/>
</dbReference>